<protein>
    <submittedName>
        <fullName evidence="1">Uncharacterized protein</fullName>
    </submittedName>
</protein>
<accession>A0ABN8DF79</accession>
<evidence type="ECO:0000313" key="1">
    <source>
        <dbReference type="EMBL" id="CAH0525664.1"/>
    </source>
</evidence>
<proteinExistence type="predicted"/>
<comment type="caution">
    <text evidence="1">The sequence shown here is derived from an EMBL/GenBank/DDBJ whole genome shotgun (WGS) entry which is preliminary data.</text>
</comment>
<dbReference type="EMBL" id="CAKLCM010000002">
    <property type="protein sequence ID" value="CAH0525664.1"/>
    <property type="molecule type" value="Genomic_DNA"/>
</dbReference>
<gene>
    <name evidence="1" type="ORF">VHP8226_01194</name>
</gene>
<organism evidence="1 2">
    <name type="scientific">Vibrio hippocampi</name>
    <dbReference type="NCBI Taxonomy" id="654686"/>
    <lineage>
        <taxon>Bacteria</taxon>
        <taxon>Pseudomonadati</taxon>
        <taxon>Pseudomonadota</taxon>
        <taxon>Gammaproteobacteria</taxon>
        <taxon>Vibrionales</taxon>
        <taxon>Vibrionaceae</taxon>
        <taxon>Vibrio</taxon>
    </lineage>
</organism>
<reference evidence="1" key="1">
    <citation type="submission" date="2021-12" db="EMBL/GenBank/DDBJ databases">
        <authorList>
            <person name="Rodrigo-Torres L."/>
            <person name="Arahal R. D."/>
            <person name="Lucena T."/>
        </authorList>
    </citation>
    <scope>NUCLEOTIDE SEQUENCE</scope>
    <source>
        <strain evidence="1">CECT 8226</strain>
    </source>
</reference>
<sequence>MALRYDSRARKRENAKTPYVAIPVTQAIKDIVELSKTDRLLCPYVVHRKPIKNNEISNQCDHRYQ</sequence>
<evidence type="ECO:0000313" key="2">
    <source>
        <dbReference type="Proteomes" id="UP000838160"/>
    </source>
</evidence>
<keyword evidence="2" id="KW-1185">Reference proteome</keyword>
<name>A0ABN8DF79_9VIBR</name>
<dbReference type="Proteomes" id="UP000838160">
    <property type="component" value="Unassembled WGS sequence"/>
</dbReference>